<proteinExistence type="predicted"/>
<reference evidence="3" key="1">
    <citation type="journal article" date="2014" name="Int. J. Syst. Evol. Microbiol.">
        <title>Complete genome sequence of Corynebacterium casei LMG S-19264T (=DSM 44701T), isolated from a smear-ripened cheese.</title>
        <authorList>
            <consortium name="US DOE Joint Genome Institute (JGI-PGF)"/>
            <person name="Walter F."/>
            <person name="Albersmeier A."/>
            <person name="Kalinowski J."/>
            <person name="Ruckert C."/>
        </authorList>
    </citation>
    <scope>NUCLEOTIDE SEQUENCE</scope>
    <source>
        <strain evidence="3">JCM 4790</strain>
    </source>
</reference>
<dbReference type="Pfam" id="PF13560">
    <property type="entry name" value="HTH_31"/>
    <property type="match status" value="1"/>
</dbReference>
<dbReference type="PANTHER" id="PTHR46797">
    <property type="entry name" value="HTH-TYPE TRANSCRIPTIONAL REGULATOR"/>
    <property type="match status" value="1"/>
</dbReference>
<dbReference type="GO" id="GO:0003677">
    <property type="term" value="F:DNA binding"/>
    <property type="evidence" value="ECO:0007669"/>
    <property type="project" value="UniProtKB-KW"/>
</dbReference>
<dbReference type="GO" id="GO:0003700">
    <property type="term" value="F:DNA-binding transcription factor activity"/>
    <property type="evidence" value="ECO:0007669"/>
    <property type="project" value="TreeGrafter"/>
</dbReference>
<dbReference type="SUPFAM" id="SSF47413">
    <property type="entry name" value="lambda repressor-like DNA-binding domains"/>
    <property type="match status" value="1"/>
</dbReference>
<accession>A0A918NRL8</accession>
<dbReference type="GO" id="GO:0005829">
    <property type="term" value="C:cytosol"/>
    <property type="evidence" value="ECO:0007669"/>
    <property type="project" value="TreeGrafter"/>
</dbReference>
<evidence type="ECO:0000259" key="2">
    <source>
        <dbReference type="PROSITE" id="PS50943"/>
    </source>
</evidence>
<name>A0A918NRL8_9ACTN</name>
<comment type="caution">
    <text evidence="3">The sequence shown here is derived from an EMBL/GenBank/DDBJ whole genome shotgun (WGS) entry which is preliminary data.</text>
</comment>
<evidence type="ECO:0000313" key="4">
    <source>
        <dbReference type="Proteomes" id="UP000619244"/>
    </source>
</evidence>
<evidence type="ECO:0000313" key="3">
    <source>
        <dbReference type="EMBL" id="GGX90002.1"/>
    </source>
</evidence>
<keyword evidence="1" id="KW-0238">DNA-binding</keyword>
<feature type="domain" description="HTH cro/C1-type" evidence="2">
    <location>
        <begin position="12"/>
        <end position="66"/>
    </location>
</feature>
<dbReference type="PANTHER" id="PTHR46797:SF1">
    <property type="entry name" value="METHYLPHOSPHONATE SYNTHASE"/>
    <property type="match status" value="1"/>
</dbReference>
<organism evidence="3 4">
    <name type="scientific">Streptomyces minutiscleroticus</name>
    <dbReference type="NCBI Taxonomy" id="68238"/>
    <lineage>
        <taxon>Bacteria</taxon>
        <taxon>Bacillati</taxon>
        <taxon>Actinomycetota</taxon>
        <taxon>Actinomycetes</taxon>
        <taxon>Kitasatosporales</taxon>
        <taxon>Streptomycetaceae</taxon>
        <taxon>Streptomyces</taxon>
    </lineage>
</organism>
<dbReference type="InterPro" id="IPR010982">
    <property type="entry name" value="Lambda_DNA-bd_dom_sf"/>
</dbReference>
<dbReference type="CDD" id="cd00093">
    <property type="entry name" value="HTH_XRE"/>
    <property type="match status" value="1"/>
</dbReference>
<dbReference type="SMART" id="SM00530">
    <property type="entry name" value="HTH_XRE"/>
    <property type="match status" value="1"/>
</dbReference>
<dbReference type="Proteomes" id="UP000619244">
    <property type="component" value="Unassembled WGS sequence"/>
</dbReference>
<dbReference type="EMBL" id="BMVU01000027">
    <property type="protein sequence ID" value="GGX90002.1"/>
    <property type="molecule type" value="Genomic_DNA"/>
</dbReference>
<protein>
    <submittedName>
        <fullName evidence="3">Transcriptional regulator</fullName>
    </submittedName>
</protein>
<keyword evidence="4" id="KW-1185">Reference proteome</keyword>
<reference evidence="3" key="2">
    <citation type="submission" date="2020-09" db="EMBL/GenBank/DDBJ databases">
        <authorList>
            <person name="Sun Q."/>
            <person name="Ohkuma M."/>
        </authorList>
    </citation>
    <scope>NUCLEOTIDE SEQUENCE</scope>
    <source>
        <strain evidence="3">JCM 4790</strain>
    </source>
</reference>
<dbReference type="AlphaFoldDB" id="A0A918NRL8"/>
<gene>
    <name evidence="3" type="ORF">GCM10010358_50010</name>
</gene>
<dbReference type="PROSITE" id="PS50943">
    <property type="entry name" value="HTH_CROC1"/>
    <property type="match status" value="1"/>
</dbReference>
<dbReference type="Gene3D" id="1.10.260.40">
    <property type="entry name" value="lambda repressor-like DNA-binding domains"/>
    <property type="match status" value="1"/>
</dbReference>
<dbReference type="InterPro" id="IPR001387">
    <property type="entry name" value="Cro/C1-type_HTH"/>
</dbReference>
<dbReference type="InterPro" id="IPR050807">
    <property type="entry name" value="TransReg_Diox_bact_type"/>
</dbReference>
<evidence type="ECO:0000256" key="1">
    <source>
        <dbReference type="ARBA" id="ARBA00023125"/>
    </source>
</evidence>
<sequence length="400" mass="43743">MDLPTLGIGDRIRHHRRRANRRQAVLAGLCGISEDYLSQIERGERTPSGEVLIRIAAELGVHVAVLLGDPMVPAGTAAPPTADADVVGALLGTAPPAGPRPAALLRARVEEAWLIWQTSPERFTRIEPLLPDLVGAVGAAVRAPCAPADAAERREALRAAADLYGLLRSYCRRTGRVDLSLLCADRALRAAEDADDPLRIAAARWNLGQVLLARPGQEEAAREVALRAAENLDKECRGRSAAALRGALELIAALAEARTRRVWAARERLHRRVLPLAARTGEHNTLWTVFGPTNVSLHAVSIEMTDGDAAEGLRTADRIDPGRLPSRERRFTFALEVAACYHLRREDPAVLAHLLELEQLAPQDLLRSPLARELLLSLLRRARPLCRRQATDLAERLRMV</sequence>